<evidence type="ECO:0000313" key="3">
    <source>
        <dbReference type="Proteomes" id="UP000238479"/>
    </source>
</evidence>
<feature type="region of interest" description="Disordered" evidence="1">
    <location>
        <begin position="1"/>
        <end position="33"/>
    </location>
</feature>
<name>A0A2P6R6A9_ROSCH</name>
<accession>A0A2P6R6A9</accession>
<reference evidence="2 3" key="1">
    <citation type="journal article" date="2018" name="Nat. Genet.">
        <title>The Rosa genome provides new insights in the design of modern roses.</title>
        <authorList>
            <person name="Bendahmane M."/>
        </authorList>
    </citation>
    <scope>NUCLEOTIDE SEQUENCE [LARGE SCALE GENOMIC DNA]</scope>
    <source>
        <strain evidence="3">cv. Old Blush</strain>
    </source>
</reference>
<protein>
    <submittedName>
        <fullName evidence="2">Uncharacterized protein</fullName>
    </submittedName>
</protein>
<dbReference type="Gramene" id="PRQ41970">
    <property type="protein sequence ID" value="PRQ41970"/>
    <property type="gene ID" value="RchiOBHm_Chr3g0452561"/>
</dbReference>
<dbReference type="AlphaFoldDB" id="A0A2P6R6A9"/>
<gene>
    <name evidence="2" type="ORF">RchiOBHm_Chr3g0452561</name>
</gene>
<comment type="caution">
    <text evidence="2">The sequence shown here is derived from an EMBL/GenBank/DDBJ whole genome shotgun (WGS) entry which is preliminary data.</text>
</comment>
<proteinExistence type="predicted"/>
<dbReference type="EMBL" id="PDCK01000041">
    <property type="protein sequence ID" value="PRQ41970.1"/>
    <property type="molecule type" value="Genomic_DNA"/>
</dbReference>
<organism evidence="2 3">
    <name type="scientific">Rosa chinensis</name>
    <name type="common">China rose</name>
    <dbReference type="NCBI Taxonomy" id="74649"/>
    <lineage>
        <taxon>Eukaryota</taxon>
        <taxon>Viridiplantae</taxon>
        <taxon>Streptophyta</taxon>
        <taxon>Embryophyta</taxon>
        <taxon>Tracheophyta</taxon>
        <taxon>Spermatophyta</taxon>
        <taxon>Magnoliopsida</taxon>
        <taxon>eudicotyledons</taxon>
        <taxon>Gunneridae</taxon>
        <taxon>Pentapetalae</taxon>
        <taxon>rosids</taxon>
        <taxon>fabids</taxon>
        <taxon>Rosales</taxon>
        <taxon>Rosaceae</taxon>
        <taxon>Rosoideae</taxon>
        <taxon>Rosoideae incertae sedis</taxon>
        <taxon>Rosa</taxon>
    </lineage>
</organism>
<evidence type="ECO:0000313" key="2">
    <source>
        <dbReference type="EMBL" id="PRQ41970.1"/>
    </source>
</evidence>
<sequence>MTNHIQKISHKKNQRHTKEEEEEEEARLQNHTRDDRSLLLKDRSLIVFFPISDFCCLPFS</sequence>
<keyword evidence="3" id="KW-1185">Reference proteome</keyword>
<evidence type="ECO:0000256" key="1">
    <source>
        <dbReference type="SAM" id="MobiDB-lite"/>
    </source>
</evidence>
<dbReference type="Proteomes" id="UP000238479">
    <property type="component" value="Chromosome 3"/>
</dbReference>